<evidence type="ECO:0000313" key="2">
    <source>
        <dbReference type="EMBL" id="QNT05485.1"/>
    </source>
</evidence>
<feature type="compositionally biased region" description="Basic residues" evidence="1">
    <location>
        <begin position="43"/>
        <end position="76"/>
    </location>
</feature>
<evidence type="ECO:0000256" key="1">
    <source>
        <dbReference type="SAM" id="MobiDB-lite"/>
    </source>
</evidence>
<dbReference type="AlphaFoldDB" id="A0A7H1J4R9"/>
<gene>
    <name evidence="2" type="ORF">IBG28_17740</name>
</gene>
<reference evidence="2 3" key="1">
    <citation type="submission" date="2020-09" db="EMBL/GenBank/DDBJ databases">
        <title>Complete genome sequence of an Arctic sea ice bacterium Marinomonas arctica BSI20414.</title>
        <authorList>
            <person name="Liao L."/>
            <person name="Chen B."/>
        </authorList>
    </citation>
    <scope>NUCLEOTIDE SEQUENCE [LARGE SCALE GENOMIC DNA]</scope>
    <source>
        <strain evidence="2 3">BSI20414</strain>
    </source>
</reference>
<feature type="region of interest" description="Disordered" evidence="1">
    <location>
        <begin position="1"/>
        <end position="78"/>
    </location>
</feature>
<dbReference type="RefSeq" id="WP_188322924.1">
    <property type="nucleotide sequence ID" value="NZ_CP061081.1"/>
</dbReference>
<protein>
    <submittedName>
        <fullName evidence="2">Uncharacterized protein</fullName>
    </submittedName>
</protein>
<feature type="compositionally biased region" description="Basic and acidic residues" evidence="1">
    <location>
        <begin position="30"/>
        <end position="40"/>
    </location>
</feature>
<dbReference type="Proteomes" id="UP000516370">
    <property type="component" value="Chromosome"/>
</dbReference>
<evidence type="ECO:0000313" key="3">
    <source>
        <dbReference type="Proteomes" id="UP000516370"/>
    </source>
</evidence>
<keyword evidence="3" id="KW-1185">Reference proteome</keyword>
<sequence length="104" mass="12254">MAYPLNNQGNTRSQRRARTQLKTTNTKFDFLTRHNKEQQGKARQGKARQGKARQGKARQGKARQGKARQGKARQVLKYRENERCKDKTKRIDKIEWWVVLDSNQ</sequence>
<name>A0A7H1J4R9_9GAMM</name>
<feature type="compositionally biased region" description="Polar residues" evidence="1">
    <location>
        <begin position="1"/>
        <end position="12"/>
    </location>
</feature>
<organism evidence="2 3">
    <name type="scientific">Marinomonas arctica</name>
    <dbReference type="NCBI Taxonomy" id="383750"/>
    <lineage>
        <taxon>Bacteria</taxon>
        <taxon>Pseudomonadati</taxon>
        <taxon>Pseudomonadota</taxon>
        <taxon>Gammaproteobacteria</taxon>
        <taxon>Oceanospirillales</taxon>
        <taxon>Oceanospirillaceae</taxon>
        <taxon>Marinomonas</taxon>
    </lineage>
</organism>
<dbReference type="EMBL" id="CP061081">
    <property type="protein sequence ID" value="QNT05485.1"/>
    <property type="molecule type" value="Genomic_DNA"/>
</dbReference>
<dbReference type="KEGG" id="mard:IBG28_17740"/>
<accession>A0A7H1J4R9</accession>
<proteinExistence type="predicted"/>